<dbReference type="PROSITE" id="PS50889">
    <property type="entry name" value="S4"/>
    <property type="match status" value="1"/>
</dbReference>
<evidence type="ECO:0000256" key="1">
    <source>
        <dbReference type="ARBA" id="ARBA00008348"/>
    </source>
</evidence>
<accession>A0A0R1TB38</accession>
<dbReference type="GO" id="GO:0005829">
    <property type="term" value="C:cytosol"/>
    <property type="evidence" value="ECO:0007669"/>
    <property type="project" value="UniProtKB-ARBA"/>
</dbReference>
<dbReference type="SUPFAM" id="SSF55174">
    <property type="entry name" value="Alpha-L RNA-binding motif"/>
    <property type="match status" value="1"/>
</dbReference>
<protein>
    <recommendedName>
        <fullName evidence="5">Pseudouridine synthase</fullName>
        <ecNumber evidence="5">5.4.99.-</ecNumber>
    </recommendedName>
</protein>
<dbReference type="CDD" id="cd00165">
    <property type="entry name" value="S4"/>
    <property type="match status" value="1"/>
</dbReference>
<dbReference type="PANTHER" id="PTHR47683">
    <property type="entry name" value="PSEUDOURIDINE SYNTHASE FAMILY PROTEIN-RELATED"/>
    <property type="match status" value="1"/>
</dbReference>
<evidence type="ECO:0000256" key="3">
    <source>
        <dbReference type="ARBA" id="ARBA00023235"/>
    </source>
</evidence>
<dbReference type="GO" id="GO:0120159">
    <property type="term" value="F:rRNA pseudouridine synthase activity"/>
    <property type="evidence" value="ECO:0007669"/>
    <property type="project" value="UniProtKB-ARBA"/>
</dbReference>
<dbReference type="InterPro" id="IPR002942">
    <property type="entry name" value="S4_RNA-bd"/>
</dbReference>
<dbReference type="Gene3D" id="3.30.70.580">
    <property type="entry name" value="Pseudouridine synthase I, catalytic domain, N-terminal subdomain"/>
    <property type="match status" value="1"/>
</dbReference>
<proteinExistence type="inferred from homology"/>
<dbReference type="EMBL" id="AZFH01000149">
    <property type="protein sequence ID" value="KRL78551.1"/>
    <property type="molecule type" value="Genomic_DNA"/>
</dbReference>
<evidence type="ECO:0000256" key="2">
    <source>
        <dbReference type="ARBA" id="ARBA00022884"/>
    </source>
</evidence>
<evidence type="ECO:0000313" key="7">
    <source>
        <dbReference type="EMBL" id="KRL78551.1"/>
    </source>
</evidence>
<dbReference type="OrthoDB" id="9807213at2"/>
<dbReference type="Gene3D" id="3.30.70.1560">
    <property type="entry name" value="Alpha-L RNA-binding motif"/>
    <property type="match status" value="1"/>
</dbReference>
<dbReference type="EC" id="5.4.99.-" evidence="5"/>
<evidence type="ECO:0000313" key="8">
    <source>
        <dbReference type="Proteomes" id="UP000051048"/>
    </source>
</evidence>
<dbReference type="InterPro" id="IPR020094">
    <property type="entry name" value="TruA/RsuA/RluB/E/F_N"/>
</dbReference>
<evidence type="ECO:0000259" key="6">
    <source>
        <dbReference type="SMART" id="SM00363"/>
    </source>
</evidence>
<name>A0A0R1TB38_9LACO</name>
<dbReference type="GO" id="GO:0003723">
    <property type="term" value="F:RNA binding"/>
    <property type="evidence" value="ECO:0007669"/>
    <property type="project" value="UniProtKB-KW"/>
</dbReference>
<dbReference type="SUPFAM" id="SSF55120">
    <property type="entry name" value="Pseudouridine synthase"/>
    <property type="match status" value="1"/>
</dbReference>
<gene>
    <name evidence="7" type="ORF">FC36_GL001096</name>
</gene>
<keyword evidence="2 4" id="KW-0694">RNA-binding</keyword>
<keyword evidence="3 5" id="KW-0413">Isomerase</keyword>
<evidence type="ECO:0000256" key="4">
    <source>
        <dbReference type="PROSITE-ProRule" id="PRU00182"/>
    </source>
</evidence>
<dbReference type="CDD" id="cd02553">
    <property type="entry name" value="PseudoU_synth_RsuA"/>
    <property type="match status" value="1"/>
</dbReference>
<dbReference type="AlphaFoldDB" id="A0A0R1TB38"/>
<dbReference type="Proteomes" id="UP000051048">
    <property type="component" value="Unassembled WGS sequence"/>
</dbReference>
<dbReference type="Gene3D" id="3.10.290.10">
    <property type="entry name" value="RNA-binding S4 domain"/>
    <property type="match status" value="1"/>
</dbReference>
<dbReference type="PANTHER" id="PTHR47683:SF4">
    <property type="entry name" value="PSEUDOURIDINE SYNTHASE"/>
    <property type="match status" value="1"/>
</dbReference>
<dbReference type="FunFam" id="3.30.70.1560:FF:000001">
    <property type="entry name" value="Pseudouridine synthase"/>
    <property type="match status" value="1"/>
</dbReference>
<feature type="domain" description="RNA-binding S4" evidence="6">
    <location>
        <begin position="1"/>
        <end position="57"/>
    </location>
</feature>
<dbReference type="NCBIfam" id="TIGR00093">
    <property type="entry name" value="pseudouridine synthase"/>
    <property type="match status" value="1"/>
</dbReference>
<dbReference type="Pfam" id="PF00849">
    <property type="entry name" value="PseudoU_synth_2"/>
    <property type="match status" value="1"/>
</dbReference>
<evidence type="ECO:0000256" key="5">
    <source>
        <dbReference type="RuleBase" id="RU003887"/>
    </source>
</evidence>
<dbReference type="InterPro" id="IPR036986">
    <property type="entry name" value="S4_RNA-bd_sf"/>
</dbReference>
<dbReference type="InterPro" id="IPR006145">
    <property type="entry name" value="PsdUridine_synth_RsuA/RluA"/>
</dbReference>
<dbReference type="STRING" id="1423740.FC36_GL001096"/>
<dbReference type="SMART" id="SM00363">
    <property type="entry name" value="S4"/>
    <property type="match status" value="1"/>
</dbReference>
<organism evidence="7 8">
    <name type="scientific">Ligilactobacillus equi DSM 15833 = JCM 10991</name>
    <dbReference type="NCBI Taxonomy" id="1423740"/>
    <lineage>
        <taxon>Bacteria</taxon>
        <taxon>Bacillati</taxon>
        <taxon>Bacillota</taxon>
        <taxon>Bacilli</taxon>
        <taxon>Lactobacillales</taxon>
        <taxon>Lactobacillaceae</taxon>
        <taxon>Ligilactobacillus</taxon>
    </lineage>
</organism>
<dbReference type="PROSITE" id="PS01149">
    <property type="entry name" value="PSI_RSU"/>
    <property type="match status" value="1"/>
</dbReference>
<dbReference type="InterPro" id="IPR018496">
    <property type="entry name" value="PsdUridine_synth_RsuA/RluB_CS"/>
</dbReference>
<dbReference type="InterPro" id="IPR042092">
    <property type="entry name" value="PsdUridine_s_RsuA/RluB/E/F_cat"/>
</dbReference>
<dbReference type="InterPro" id="IPR020103">
    <property type="entry name" value="PsdUridine_synth_cat_dom_sf"/>
</dbReference>
<comment type="similarity">
    <text evidence="1 5">Belongs to the pseudouridine synthase RsuA family.</text>
</comment>
<dbReference type="GO" id="GO:0000455">
    <property type="term" value="P:enzyme-directed rRNA pseudouridine synthesis"/>
    <property type="evidence" value="ECO:0007669"/>
    <property type="project" value="UniProtKB-ARBA"/>
</dbReference>
<sequence length="236" mass="26434">MRIDKYLAHALNVGRTDVKKILKAKRVQVDGQIIKDGKFQVTEQTVRVDNRVITYQENFYYLLHKPKGVVTATKDASQRTVMDLFSVADYRADLYPVGRLDKDTTGLLLITNDGPLGHKLLSPKKHVAKTYLAMVAGELTLSGLERLRTGLELKNGEQTQPAQVQVREQDPKNEASLVEITIHEGKYHQVKRMFAAISCRVVELKRLTMGSLSLPADLPPGAYRPLTDLELAQLKG</sequence>
<comment type="caution">
    <text evidence="7">The sequence shown here is derived from an EMBL/GenBank/DDBJ whole genome shotgun (WGS) entry which is preliminary data.</text>
</comment>
<dbReference type="RefSeq" id="WP_056986829.1">
    <property type="nucleotide sequence ID" value="NZ_AZFH01000149.1"/>
</dbReference>
<dbReference type="InterPro" id="IPR000748">
    <property type="entry name" value="PsdUridine_synth_RsuA/RluB/E/F"/>
</dbReference>
<dbReference type="Pfam" id="PF01479">
    <property type="entry name" value="S4"/>
    <property type="match status" value="1"/>
</dbReference>
<dbReference type="InterPro" id="IPR050343">
    <property type="entry name" value="RsuA_PseudoU_synthase"/>
</dbReference>
<reference evidence="7 8" key="1">
    <citation type="journal article" date="2015" name="Genome Announc.">
        <title>Expanding the biotechnology potential of lactobacilli through comparative genomics of 213 strains and associated genera.</title>
        <authorList>
            <person name="Sun Z."/>
            <person name="Harris H.M."/>
            <person name="McCann A."/>
            <person name="Guo C."/>
            <person name="Argimon S."/>
            <person name="Zhang W."/>
            <person name="Yang X."/>
            <person name="Jeffery I.B."/>
            <person name="Cooney J.C."/>
            <person name="Kagawa T.F."/>
            <person name="Liu W."/>
            <person name="Song Y."/>
            <person name="Salvetti E."/>
            <person name="Wrobel A."/>
            <person name="Rasinkangas P."/>
            <person name="Parkhill J."/>
            <person name="Rea M.C."/>
            <person name="O'Sullivan O."/>
            <person name="Ritari J."/>
            <person name="Douillard F.P."/>
            <person name="Paul Ross R."/>
            <person name="Yang R."/>
            <person name="Briner A.E."/>
            <person name="Felis G.E."/>
            <person name="de Vos W.M."/>
            <person name="Barrangou R."/>
            <person name="Klaenhammer T.R."/>
            <person name="Caufield P.W."/>
            <person name="Cui Y."/>
            <person name="Zhang H."/>
            <person name="O'Toole P.W."/>
        </authorList>
    </citation>
    <scope>NUCLEOTIDE SEQUENCE [LARGE SCALE GENOMIC DNA]</scope>
    <source>
        <strain evidence="7 8">DSM 15833</strain>
    </source>
</reference>
<dbReference type="PATRIC" id="fig|1423740.3.peg.1173"/>